<keyword evidence="1" id="KW-1133">Transmembrane helix</keyword>
<feature type="transmembrane region" description="Helical" evidence="1">
    <location>
        <begin position="6"/>
        <end position="22"/>
    </location>
</feature>
<gene>
    <name evidence="2" type="ORF">F7R91_03910</name>
</gene>
<comment type="caution">
    <text evidence="2">The sequence shown here is derived from an EMBL/GenBank/DDBJ whole genome shotgun (WGS) entry which is preliminary data.</text>
</comment>
<organism evidence="2 3">
    <name type="scientific">Streptomyces luteolifulvus</name>
    <dbReference type="NCBI Taxonomy" id="2615112"/>
    <lineage>
        <taxon>Bacteria</taxon>
        <taxon>Bacillati</taxon>
        <taxon>Actinomycetota</taxon>
        <taxon>Actinomycetes</taxon>
        <taxon>Kitasatosporales</taxon>
        <taxon>Streptomycetaceae</taxon>
        <taxon>Streptomyces</taxon>
    </lineage>
</organism>
<evidence type="ECO:0000313" key="3">
    <source>
        <dbReference type="Proteomes" id="UP000442707"/>
    </source>
</evidence>
<evidence type="ECO:0000256" key="1">
    <source>
        <dbReference type="SAM" id="Phobius"/>
    </source>
</evidence>
<dbReference type="Proteomes" id="UP000442707">
    <property type="component" value="Unassembled WGS sequence"/>
</dbReference>
<sequence>METSLVAPVTVAAMLVIRTALVEMRHPGSARRQWCFLARRHPMTAGATAAVLLCVGGWRAAGIASVAWAVLAGALVAHVVHLSTGPEADKTENRNGGRH</sequence>
<feature type="transmembrane region" description="Helical" evidence="1">
    <location>
        <begin position="43"/>
        <end position="60"/>
    </location>
</feature>
<keyword evidence="3" id="KW-1185">Reference proteome</keyword>
<name>A0A6H9V7J8_9ACTN</name>
<reference evidence="2 3" key="1">
    <citation type="submission" date="2019-09" db="EMBL/GenBank/DDBJ databases">
        <title>Screening of Novel Bioactive Compounds from Soil-Associated.</title>
        <authorList>
            <person name="Zhao S."/>
        </authorList>
    </citation>
    <scope>NUCLEOTIDE SEQUENCE [LARGE SCALE GENOMIC DNA]</scope>
    <source>
        <strain evidence="2 3">HIT-DPA4</strain>
    </source>
</reference>
<dbReference type="EMBL" id="VZRB01000002">
    <property type="protein sequence ID" value="KAB1149980.1"/>
    <property type="molecule type" value="Genomic_DNA"/>
</dbReference>
<proteinExistence type="predicted"/>
<dbReference type="RefSeq" id="WP_150944468.1">
    <property type="nucleotide sequence ID" value="NZ_VZRB01000002.1"/>
</dbReference>
<evidence type="ECO:0000313" key="2">
    <source>
        <dbReference type="EMBL" id="KAB1149980.1"/>
    </source>
</evidence>
<accession>A0A6H9V7J8</accession>
<protein>
    <submittedName>
        <fullName evidence="2">Uncharacterized protein</fullName>
    </submittedName>
</protein>
<keyword evidence="1" id="KW-0472">Membrane</keyword>
<dbReference type="AlphaFoldDB" id="A0A6H9V7J8"/>
<keyword evidence="1" id="KW-0812">Transmembrane</keyword>